<dbReference type="KEGG" id="dpx:DAPPUDRAFT_221978"/>
<keyword evidence="2" id="KW-1185">Reference proteome</keyword>
<gene>
    <name evidence="1" type="ORF">DAPPUDRAFT_221978</name>
</gene>
<evidence type="ECO:0000313" key="1">
    <source>
        <dbReference type="EMBL" id="EFX86729.1"/>
    </source>
</evidence>
<accession>E9G1Y0</accession>
<dbReference type="InParanoid" id="E9G1Y0"/>
<protein>
    <submittedName>
        <fullName evidence="1">Uncharacterized protein</fullName>
    </submittedName>
</protein>
<dbReference type="Proteomes" id="UP000000305">
    <property type="component" value="Unassembled WGS sequence"/>
</dbReference>
<proteinExistence type="predicted"/>
<dbReference type="EMBL" id="GL732529">
    <property type="protein sequence ID" value="EFX86729.1"/>
    <property type="molecule type" value="Genomic_DNA"/>
</dbReference>
<name>E9G1Y0_DAPPU</name>
<dbReference type="AlphaFoldDB" id="E9G1Y0"/>
<sequence>MVDQDHSSLQKIEEKLKQLGNSPETLEKVSTFLNKEENANCLQILESVVDIDEVFQGLVDRLVHKINNQEAEKEPDFDQSRNTDGINFVVPDCSRKSENVSQSWFSTETVTRLGGEIGGALIGTALLPGLGTVFGGILGGKFTTSVAGMF</sequence>
<reference evidence="1 2" key="1">
    <citation type="journal article" date="2011" name="Science">
        <title>The ecoresponsive genome of Daphnia pulex.</title>
        <authorList>
            <person name="Colbourne J.K."/>
            <person name="Pfrender M.E."/>
            <person name="Gilbert D."/>
            <person name="Thomas W.K."/>
            <person name="Tucker A."/>
            <person name="Oakley T.H."/>
            <person name="Tokishita S."/>
            <person name="Aerts A."/>
            <person name="Arnold G.J."/>
            <person name="Basu M.K."/>
            <person name="Bauer D.J."/>
            <person name="Caceres C.E."/>
            <person name="Carmel L."/>
            <person name="Casola C."/>
            <person name="Choi J.H."/>
            <person name="Detter J.C."/>
            <person name="Dong Q."/>
            <person name="Dusheyko S."/>
            <person name="Eads B.D."/>
            <person name="Frohlich T."/>
            <person name="Geiler-Samerotte K.A."/>
            <person name="Gerlach D."/>
            <person name="Hatcher P."/>
            <person name="Jogdeo S."/>
            <person name="Krijgsveld J."/>
            <person name="Kriventseva E.V."/>
            <person name="Kultz D."/>
            <person name="Laforsch C."/>
            <person name="Lindquist E."/>
            <person name="Lopez J."/>
            <person name="Manak J.R."/>
            <person name="Muller J."/>
            <person name="Pangilinan J."/>
            <person name="Patwardhan R.P."/>
            <person name="Pitluck S."/>
            <person name="Pritham E.J."/>
            <person name="Rechtsteiner A."/>
            <person name="Rho M."/>
            <person name="Rogozin I.B."/>
            <person name="Sakarya O."/>
            <person name="Salamov A."/>
            <person name="Schaack S."/>
            <person name="Shapiro H."/>
            <person name="Shiga Y."/>
            <person name="Skalitzky C."/>
            <person name="Smith Z."/>
            <person name="Souvorov A."/>
            <person name="Sung W."/>
            <person name="Tang Z."/>
            <person name="Tsuchiya D."/>
            <person name="Tu H."/>
            <person name="Vos H."/>
            <person name="Wang M."/>
            <person name="Wolf Y.I."/>
            <person name="Yamagata H."/>
            <person name="Yamada T."/>
            <person name="Ye Y."/>
            <person name="Shaw J.R."/>
            <person name="Andrews J."/>
            <person name="Crease T.J."/>
            <person name="Tang H."/>
            <person name="Lucas S.M."/>
            <person name="Robertson H.M."/>
            <person name="Bork P."/>
            <person name="Koonin E.V."/>
            <person name="Zdobnov E.M."/>
            <person name="Grigoriev I.V."/>
            <person name="Lynch M."/>
            <person name="Boore J.L."/>
        </authorList>
    </citation>
    <scope>NUCLEOTIDE SEQUENCE [LARGE SCALE GENOMIC DNA]</scope>
</reference>
<organism evidence="1 2">
    <name type="scientific">Daphnia pulex</name>
    <name type="common">Water flea</name>
    <dbReference type="NCBI Taxonomy" id="6669"/>
    <lineage>
        <taxon>Eukaryota</taxon>
        <taxon>Metazoa</taxon>
        <taxon>Ecdysozoa</taxon>
        <taxon>Arthropoda</taxon>
        <taxon>Crustacea</taxon>
        <taxon>Branchiopoda</taxon>
        <taxon>Diplostraca</taxon>
        <taxon>Cladocera</taxon>
        <taxon>Anomopoda</taxon>
        <taxon>Daphniidae</taxon>
        <taxon>Daphnia</taxon>
    </lineage>
</organism>
<dbReference type="HOGENOM" id="CLU_1742426_0_0_1"/>
<evidence type="ECO:0000313" key="2">
    <source>
        <dbReference type="Proteomes" id="UP000000305"/>
    </source>
</evidence>